<organism evidence="2 3">
    <name type="scientific">Paraburkholderia agricolaris</name>
    <dbReference type="NCBI Taxonomy" id="2152888"/>
    <lineage>
        <taxon>Bacteria</taxon>
        <taxon>Pseudomonadati</taxon>
        <taxon>Pseudomonadota</taxon>
        <taxon>Betaproteobacteria</taxon>
        <taxon>Burkholderiales</taxon>
        <taxon>Burkholderiaceae</taxon>
        <taxon>Paraburkholderia</taxon>
    </lineage>
</organism>
<gene>
    <name evidence="2" type="ORF">PQR66_40175</name>
</gene>
<dbReference type="Proteomes" id="UP001629249">
    <property type="component" value="Unassembled WGS sequence"/>
</dbReference>
<protein>
    <submittedName>
        <fullName evidence="2">AMP-binding protein</fullName>
    </submittedName>
</protein>
<dbReference type="SUPFAM" id="SSF56801">
    <property type="entry name" value="Acetyl-CoA synthetase-like"/>
    <property type="match status" value="1"/>
</dbReference>
<dbReference type="Pfam" id="PF00501">
    <property type="entry name" value="AMP-binding"/>
    <property type="match status" value="1"/>
</dbReference>
<proteinExistence type="predicted"/>
<feature type="domain" description="AMP-dependent synthetase/ligase" evidence="1">
    <location>
        <begin position="3"/>
        <end position="103"/>
    </location>
</feature>
<dbReference type="EMBL" id="JAQQFN010000122">
    <property type="protein sequence ID" value="MFL9889288.1"/>
    <property type="molecule type" value="Genomic_DNA"/>
</dbReference>
<reference evidence="2 3" key="1">
    <citation type="journal article" date="2024" name="Chem. Sci.">
        <title>Discovery of megapolipeptins by genome mining of a Burkholderiales bacteria collection.</title>
        <authorList>
            <person name="Paulo B.S."/>
            <person name="Recchia M.J.J."/>
            <person name="Lee S."/>
            <person name="Fergusson C.H."/>
            <person name="Romanowski S.B."/>
            <person name="Hernandez A."/>
            <person name="Krull N."/>
            <person name="Liu D.Y."/>
            <person name="Cavanagh H."/>
            <person name="Bos A."/>
            <person name="Gray C.A."/>
            <person name="Murphy B.T."/>
            <person name="Linington R.G."/>
            <person name="Eustaquio A.S."/>
        </authorList>
    </citation>
    <scope>NUCLEOTIDE SEQUENCE [LARGE SCALE GENOMIC DNA]</scope>
    <source>
        <strain evidence="2 3">RL16-012-BIC-B</strain>
    </source>
</reference>
<comment type="caution">
    <text evidence="2">The sequence shown here is derived from an EMBL/GenBank/DDBJ whole genome shotgun (WGS) entry which is preliminary data.</text>
</comment>
<dbReference type="Gene3D" id="3.40.50.980">
    <property type="match status" value="1"/>
</dbReference>
<feature type="non-terminal residue" evidence="2">
    <location>
        <position position="109"/>
    </location>
</feature>
<keyword evidence="3" id="KW-1185">Reference proteome</keyword>
<evidence type="ECO:0000259" key="1">
    <source>
        <dbReference type="Pfam" id="PF00501"/>
    </source>
</evidence>
<evidence type="ECO:0000313" key="2">
    <source>
        <dbReference type="EMBL" id="MFL9889288.1"/>
    </source>
</evidence>
<dbReference type="PANTHER" id="PTHR45527:SF1">
    <property type="entry name" value="FATTY ACID SYNTHASE"/>
    <property type="match status" value="1"/>
</dbReference>
<accession>A0ABW9A3L2</accession>
<dbReference type="PANTHER" id="PTHR45527">
    <property type="entry name" value="NONRIBOSOMAL PEPTIDE SYNTHETASE"/>
    <property type="match status" value="1"/>
</dbReference>
<name>A0ABW9A3L2_9BURK</name>
<dbReference type="InterPro" id="IPR000873">
    <property type="entry name" value="AMP-dep_synth/lig_dom"/>
</dbReference>
<evidence type="ECO:0000313" key="3">
    <source>
        <dbReference type="Proteomes" id="UP001629249"/>
    </source>
</evidence>
<feature type="non-terminal residue" evidence="2">
    <location>
        <position position="1"/>
    </location>
</feature>
<sequence>AALELFLPLMAGAKVVLASRDEARDARLLAGLLEKHAASVMQSTPATWRMLLDSGWPAGAQRVSLKGLCGGEALPAELATRLRAAGVDLWNMYGPTETTIWSSVAHVGE</sequence>
<dbReference type="RefSeq" id="WP_408336674.1">
    <property type="nucleotide sequence ID" value="NZ_JAQQFH010000134.1"/>
</dbReference>